<dbReference type="EMBL" id="JAGGLM010000015">
    <property type="protein sequence ID" value="MBP2033458.1"/>
    <property type="molecule type" value="Genomic_DNA"/>
</dbReference>
<comment type="caution">
    <text evidence="5">The sequence shown here is derived from an EMBL/GenBank/DDBJ whole genome shotgun (WGS) entry which is preliminary data.</text>
</comment>
<evidence type="ECO:0000259" key="4">
    <source>
        <dbReference type="PROSITE" id="PS51118"/>
    </source>
</evidence>
<reference evidence="5 6" key="1">
    <citation type="submission" date="2021-03" db="EMBL/GenBank/DDBJ databases">
        <title>Genomic Encyclopedia of Type Strains, Phase IV (KMG-IV): sequencing the most valuable type-strain genomes for metagenomic binning, comparative biology and taxonomic classification.</title>
        <authorList>
            <person name="Goeker M."/>
        </authorList>
    </citation>
    <scope>NUCLEOTIDE SEQUENCE [LARGE SCALE GENOMIC DNA]</scope>
    <source>
        <strain evidence="5 6">DSM 28783</strain>
    </source>
</reference>
<organism evidence="5 6">
    <name type="scientific">Clostridium algifaecis</name>
    <dbReference type="NCBI Taxonomy" id="1472040"/>
    <lineage>
        <taxon>Bacteria</taxon>
        <taxon>Bacillati</taxon>
        <taxon>Bacillota</taxon>
        <taxon>Clostridia</taxon>
        <taxon>Eubacteriales</taxon>
        <taxon>Clostridiaceae</taxon>
        <taxon>Clostridium</taxon>
    </lineage>
</organism>
<dbReference type="RefSeq" id="WP_209702618.1">
    <property type="nucleotide sequence ID" value="NZ_JAGGLM010000015.1"/>
</dbReference>
<dbReference type="SUPFAM" id="SSF46785">
    <property type="entry name" value="Winged helix' DNA-binding domain"/>
    <property type="match status" value="1"/>
</dbReference>
<dbReference type="PANTHER" id="PTHR33204:SF29">
    <property type="entry name" value="TRANSCRIPTIONAL REGULATOR"/>
    <property type="match status" value="1"/>
</dbReference>
<accession>A0ABS4KTW1</accession>
<proteinExistence type="predicted"/>
<gene>
    <name evidence="5" type="ORF">J2Z42_002161</name>
</gene>
<dbReference type="Pfam" id="PF01638">
    <property type="entry name" value="HxlR"/>
    <property type="match status" value="1"/>
</dbReference>
<sequence length="110" mass="12679">MIEHNNKNYICPLDLGFETIRGKWKSILLLNLYGSSKRFLELKRSAIGVSHKVLTDNLKQLEYDGLINKVVYAQVPPKVEYSLTKKGEELVSALTLIRSWSKKYYSNIIC</sequence>
<name>A0ABS4KTW1_9CLOT</name>
<dbReference type="InterPro" id="IPR002577">
    <property type="entry name" value="HTH_HxlR"/>
</dbReference>
<dbReference type="GO" id="GO:0003677">
    <property type="term" value="F:DNA binding"/>
    <property type="evidence" value="ECO:0007669"/>
    <property type="project" value="UniProtKB-KW"/>
</dbReference>
<evidence type="ECO:0000256" key="3">
    <source>
        <dbReference type="ARBA" id="ARBA00023163"/>
    </source>
</evidence>
<evidence type="ECO:0000256" key="1">
    <source>
        <dbReference type="ARBA" id="ARBA00023015"/>
    </source>
</evidence>
<evidence type="ECO:0000313" key="6">
    <source>
        <dbReference type="Proteomes" id="UP001519307"/>
    </source>
</evidence>
<keyword evidence="1" id="KW-0805">Transcription regulation</keyword>
<protein>
    <submittedName>
        <fullName evidence="5">DNA-binding HxlR family transcriptional regulator</fullName>
    </submittedName>
</protein>
<dbReference type="Gene3D" id="1.10.10.10">
    <property type="entry name" value="Winged helix-like DNA-binding domain superfamily/Winged helix DNA-binding domain"/>
    <property type="match status" value="1"/>
</dbReference>
<feature type="domain" description="HTH hxlR-type" evidence="4">
    <location>
        <begin position="11"/>
        <end position="109"/>
    </location>
</feature>
<dbReference type="InterPro" id="IPR036388">
    <property type="entry name" value="WH-like_DNA-bd_sf"/>
</dbReference>
<keyword evidence="6" id="KW-1185">Reference proteome</keyword>
<dbReference type="InterPro" id="IPR036390">
    <property type="entry name" value="WH_DNA-bd_sf"/>
</dbReference>
<dbReference type="Proteomes" id="UP001519307">
    <property type="component" value="Unassembled WGS sequence"/>
</dbReference>
<evidence type="ECO:0000313" key="5">
    <source>
        <dbReference type="EMBL" id="MBP2033458.1"/>
    </source>
</evidence>
<dbReference type="PANTHER" id="PTHR33204">
    <property type="entry name" value="TRANSCRIPTIONAL REGULATOR, MARR FAMILY"/>
    <property type="match status" value="1"/>
</dbReference>
<keyword evidence="2 5" id="KW-0238">DNA-binding</keyword>
<dbReference type="PROSITE" id="PS51118">
    <property type="entry name" value="HTH_HXLR"/>
    <property type="match status" value="1"/>
</dbReference>
<evidence type="ECO:0000256" key="2">
    <source>
        <dbReference type="ARBA" id="ARBA00023125"/>
    </source>
</evidence>
<keyword evidence="3" id="KW-0804">Transcription</keyword>